<accession>A0ABY5U476</accession>
<dbReference type="RefSeq" id="WP_022735805.1">
    <property type="nucleotide sequence ID" value="NZ_CP103866.1"/>
</dbReference>
<dbReference type="SUPFAM" id="SSF56059">
    <property type="entry name" value="Glutathione synthetase ATP-binding domain-like"/>
    <property type="match status" value="1"/>
</dbReference>
<gene>
    <name evidence="1" type="ORF">NYR52_04670</name>
</gene>
<organism evidence="1 2">
    <name type="scientific">Laceyella sacchari</name>
    <name type="common">Thermoactinomyces thalpophilus</name>
    <dbReference type="NCBI Taxonomy" id="37482"/>
    <lineage>
        <taxon>Bacteria</taxon>
        <taxon>Bacillati</taxon>
        <taxon>Bacillota</taxon>
        <taxon>Bacilli</taxon>
        <taxon>Bacillales</taxon>
        <taxon>Thermoactinomycetaceae</taxon>
        <taxon>Laceyella</taxon>
    </lineage>
</organism>
<proteinExistence type="predicted"/>
<evidence type="ECO:0000313" key="1">
    <source>
        <dbReference type="EMBL" id="UWE04451.1"/>
    </source>
</evidence>
<dbReference type="Gene3D" id="3.30.470.20">
    <property type="entry name" value="ATP-grasp fold, B domain"/>
    <property type="match status" value="1"/>
</dbReference>
<dbReference type="InterPro" id="IPR026838">
    <property type="entry name" value="YheC/D"/>
</dbReference>
<evidence type="ECO:0000313" key="2">
    <source>
        <dbReference type="Proteomes" id="UP001058650"/>
    </source>
</evidence>
<name>A0ABY5U476_LACSH</name>
<keyword evidence="2" id="KW-1185">Reference proteome</keyword>
<protein>
    <submittedName>
        <fullName evidence="1">YheC/YheD family protein</fullName>
    </submittedName>
</protein>
<reference evidence="1" key="1">
    <citation type="submission" date="2022-08" db="EMBL/GenBank/DDBJ databases">
        <title>The complete genome sequence of the thermophilic bacterium Laceyella sacchari FBKL4.010 reveals the basis for tetramethylpyrazine biosynthesis in Moutai-flavor Daqu.</title>
        <authorList>
            <person name="Li D."/>
            <person name="Huang W."/>
            <person name="Wang C."/>
            <person name="Qiu S."/>
        </authorList>
    </citation>
    <scope>NUCLEOTIDE SEQUENCE</scope>
    <source>
        <strain evidence="1">FBKL4.014</strain>
    </source>
</reference>
<dbReference type="EMBL" id="CP103866">
    <property type="protein sequence ID" value="UWE04451.1"/>
    <property type="molecule type" value="Genomic_DNA"/>
</dbReference>
<dbReference type="Pfam" id="PF14398">
    <property type="entry name" value="ATPgrasp_YheCD"/>
    <property type="match status" value="1"/>
</dbReference>
<dbReference type="Proteomes" id="UP001058650">
    <property type="component" value="Chromosome"/>
</dbReference>
<sequence length="478" mass="54489">MGLAKVQIQILPNQQFPEHINIMMSDQLAKKLNIHTDMLWVSFGSSVTTGVIGRLRRANHKVIFISSYLANKLLLPAQPHTVVHFDSRSLRLRLAPLFGILISKIPQTDNDDQLFGPITRFLDECDAAAMNQGIRVAVVLADMIDPDRRGIKGWIKANNRWLAAALPLPDVIYNRITSRKIEEKESVQAKLARLKHQFHIPIFNERFLNKLEVYQILSKDERMHQYLPETYTYHTDKCREFLSRHPVVYLKPTNGSLGQGIIRVERSGGGQWLYQSATPNGTLSKTVPSKKELLHLLDKKIRKQPYIMQQGLNLVKLGRRQVDFRVLAQKNIQGKWRITSSVGRIANDQHIVSNLARGGTIRKTGELLNELPLATKPSINDIQHAALSIIHSFEEWVGGHYAELGIDLGIDTKGKIWLIEINSKPSKTDDTVINPTSQTRPSVARLIDYVQYLVLYRRHAHAPPSHAPHWTSRRRKHQ</sequence>